<feature type="compositionally biased region" description="Acidic residues" evidence="5">
    <location>
        <begin position="343"/>
        <end position="355"/>
    </location>
</feature>
<gene>
    <name evidence="6" type="ORF">CLODIP_2_CD00630</name>
</gene>
<accession>A0A8S1DEI0</accession>
<feature type="region of interest" description="Disordered" evidence="5">
    <location>
        <begin position="1"/>
        <end position="76"/>
    </location>
</feature>
<evidence type="ECO:0000256" key="1">
    <source>
        <dbReference type="ARBA" id="ARBA00004123"/>
    </source>
</evidence>
<dbReference type="EMBL" id="CADEPI010000174">
    <property type="protein sequence ID" value="CAB3378890.1"/>
    <property type="molecule type" value="Genomic_DNA"/>
</dbReference>
<keyword evidence="3" id="KW-0539">Nucleus</keyword>
<evidence type="ECO:0000256" key="5">
    <source>
        <dbReference type="SAM" id="MobiDB-lite"/>
    </source>
</evidence>
<comment type="caution">
    <text evidence="6">The sequence shown here is derived from an EMBL/GenBank/DDBJ whole genome shotgun (WGS) entry which is preliminary data.</text>
</comment>
<evidence type="ECO:0000313" key="7">
    <source>
        <dbReference type="Proteomes" id="UP000494165"/>
    </source>
</evidence>
<feature type="compositionally biased region" description="Basic residues" evidence="5">
    <location>
        <begin position="24"/>
        <end position="35"/>
    </location>
</feature>
<keyword evidence="2" id="KW-0217">Developmental protein</keyword>
<evidence type="ECO:0000313" key="6">
    <source>
        <dbReference type="EMBL" id="CAB3378890.1"/>
    </source>
</evidence>
<dbReference type="GO" id="GO:0005634">
    <property type="term" value="C:nucleus"/>
    <property type="evidence" value="ECO:0007669"/>
    <property type="project" value="UniProtKB-SubCell"/>
</dbReference>
<proteinExistence type="inferred from homology"/>
<feature type="compositionally biased region" description="Polar residues" evidence="5">
    <location>
        <begin position="329"/>
        <end position="340"/>
    </location>
</feature>
<dbReference type="Proteomes" id="UP000494165">
    <property type="component" value="Unassembled WGS sequence"/>
</dbReference>
<organism evidence="6 7">
    <name type="scientific">Cloeon dipterum</name>
    <dbReference type="NCBI Taxonomy" id="197152"/>
    <lineage>
        <taxon>Eukaryota</taxon>
        <taxon>Metazoa</taxon>
        <taxon>Ecdysozoa</taxon>
        <taxon>Arthropoda</taxon>
        <taxon>Hexapoda</taxon>
        <taxon>Insecta</taxon>
        <taxon>Pterygota</taxon>
        <taxon>Palaeoptera</taxon>
        <taxon>Ephemeroptera</taxon>
        <taxon>Pisciforma</taxon>
        <taxon>Baetidae</taxon>
        <taxon>Cloeon</taxon>
    </lineage>
</organism>
<evidence type="ECO:0000256" key="4">
    <source>
        <dbReference type="ARBA" id="ARBA00025806"/>
    </source>
</evidence>
<evidence type="ECO:0000256" key="3">
    <source>
        <dbReference type="ARBA" id="ARBA00023242"/>
    </source>
</evidence>
<name>A0A8S1DEI0_9INSE</name>
<dbReference type="PANTHER" id="PTHR12972">
    <property type="entry name" value="DOWNSTREAM NEIGHBOR OF SON"/>
    <property type="match status" value="1"/>
</dbReference>
<dbReference type="AlphaFoldDB" id="A0A8S1DEI0"/>
<keyword evidence="7" id="KW-1185">Reference proteome</keyword>
<evidence type="ECO:0008006" key="8">
    <source>
        <dbReference type="Google" id="ProtNLM"/>
    </source>
</evidence>
<dbReference type="GO" id="GO:0033260">
    <property type="term" value="P:nuclear DNA replication"/>
    <property type="evidence" value="ECO:0007669"/>
    <property type="project" value="TreeGrafter"/>
</dbReference>
<dbReference type="InterPro" id="IPR024861">
    <property type="entry name" value="Donson"/>
</dbReference>
<comment type="subcellular location">
    <subcellularLocation>
        <location evidence="1">Nucleus</location>
    </subcellularLocation>
</comment>
<feature type="region of interest" description="Disordered" evidence="5">
    <location>
        <begin position="323"/>
        <end position="355"/>
    </location>
</feature>
<reference evidence="6 7" key="1">
    <citation type="submission" date="2020-04" db="EMBL/GenBank/DDBJ databases">
        <authorList>
            <person name="Alioto T."/>
            <person name="Alioto T."/>
            <person name="Gomez Garrido J."/>
        </authorList>
    </citation>
    <scope>NUCLEOTIDE SEQUENCE [LARGE SCALE GENOMIC DNA]</scope>
</reference>
<dbReference type="PANTHER" id="PTHR12972:SF0">
    <property type="entry name" value="PROTEIN DOWNSTREAM NEIGHBOR OF SON"/>
    <property type="match status" value="1"/>
</dbReference>
<dbReference type="OrthoDB" id="534063at2759"/>
<protein>
    <recommendedName>
        <fullName evidence="8">Protein downstream neighbor of Son</fullName>
    </recommendedName>
</protein>
<dbReference type="PRINTS" id="PR02064">
    <property type="entry name" value="DONSON"/>
</dbReference>
<sequence length="557" mass="61776">MEKIEKDMMTSPTSWTRPADVMKLHRQKQQRKRACQSRLFDTRKGALDINDGSKSSNDSSDVPDERSNAPSASNPFRQLSKRFKEAYAPAPPFDLDSSCDTTLFQLLNKTSTKNSTSSNAEALSESFANFLDRIAGSQNLAAEKSRRRISALPLDWSLKYKIRFFSKKQLPWSQNLKMLDEASGTTAFARCVDLKSSETSPAMSTGINAQLHQTCLAWQHPNLPWVSLFPRTSHEKNRAKKSVPVDPVMKDALHNAWRESFRSLLQLVRSHQCPFFYLCANKFTCLFRAAGIGGIEEIHAVISPTTTGFRKLLQNDEISYSMPLRKESSSANNSPGGQSSDGHDEDEVEEEVDDEGADEWLQSIGVGLEDIKKLNSAQNKVKSSKKPEMDLRPASTIVVQTDAEVMALFNLLLNYRSITTTIGALAGIPPTLLAPVAFHGATLTPLTVGQKTVNLKGEQFYSAEIVGPVLPHTLRELCRQLEANQTQFSMTCSIVEQSKSFSMLPAPEKTPSTSAFALENLRDCGLTSHELNSFCQHGEPAILSGVKFENSQYVCHD</sequence>
<comment type="similarity">
    <text evidence="4">Belongs to the DONSON family.</text>
</comment>
<feature type="compositionally biased region" description="Low complexity" evidence="5">
    <location>
        <begin position="48"/>
        <end position="60"/>
    </location>
</feature>
<evidence type="ECO:0000256" key="2">
    <source>
        <dbReference type="ARBA" id="ARBA00022473"/>
    </source>
</evidence>